<evidence type="ECO:0000313" key="11">
    <source>
        <dbReference type="Proteomes" id="UP001597393"/>
    </source>
</evidence>
<keyword evidence="5" id="KW-0804">Transcription</keyword>
<gene>
    <name evidence="10" type="ORF">ACFSQ3_06915</name>
</gene>
<organism evidence="10 11">
    <name type="scientific">Sphingobacterium corticis</name>
    <dbReference type="NCBI Taxonomy" id="1812823"/>
    <lineage>
        <taxon>Bacteria</taxon>
        <taxon>Pseudomonadati</taxon>
        <taxon>Bacteroidota</taxon>
        <taxon>Sphingobacteriia</taxon>
        <taxon>Sphingobacteriales</taxon>
        <taxon>Sphingobacteriaceae</taxon>
        <taxon>Sphingobacterium</taxon>
    </lineage>
</organism>
<feature type="domain" description="Response regulatory" evidence="8">
    <location>
        <begin position="3"/>
        <end position="117"/>
    </location>
</feature>
<dbReference type="Pfam" id="PF00486">
    <property type="entry name" value="Trans_reg_C"/>
    <property type="match status" value="1"/>
</dbReference>
<evidence type="ECO:0000259" key="9">
    <source>
        <dbReference type="PROSITE" id="PS51755"/>
    </source>
</evidence>
<dbReference type="RefSeq" id="WP_380868778.1">
    <property type="nucleotide sequence ID" value="NZ_JBHUMA010000006.1"/>
</dbReference>
<dbReference type="PANTHER" id="PTHR48111:SF22">
    <property type="entry name" value="REGULATOR OF RPOS"/>
    <property type="match status" value="1"/>
</dbReference>
<accession>A0ABW5NJW3</accession>
<dbReference type="InterPro" id="IPR039420">
    <property type="entry name" value="WalR-like"/>
</dbReference>
<feature type="modified residue" description="4-aspartylphosphate" evidence="6">
    <location>
        <position position="52"/>
    </location>
</feature>
<dbReference type="PROSITE" id="PS51755">
    <property type="entry name" value="OMPR_PHOB"/>
    <property type="match status" value="1"/>
</dbReference>
<dbReference type="PROSITE" id="PS50110">
    <property type="entry name" value="RESPONSE_REGULATORY"/>
    <property type="match status" value="1"/>
</dbReference>
<feature type="domain" description="OmpR/PhoB-type" evidence="9">
    <location>
        <begin position="129"/>
        <end position="227"/>
    </location>
</feature>
<dbReference type="InterPro" id="IPR001867">
    <property type="entry name" value="OmpR/PhoB-type_DNA-bd"/>
</dbReference>
<proteinExistence type="predicted"/>
<comment type="caution">
    <text evidence="10">The sequence shown here is derived from an EMBL/GenBank/DDBJ whole genome shotgun (WGS) entry which is preliminary data.</text>
</comment>
<dbReference type="CDD" id="cd00383">
    <property type="entry name" value="trans_reg_C"/>
    <property type="match status" value="1"/>
</dbReference>
<evidence type="ECO:0000256" key="3">
    <source>
        <dbReference type="ARBA" id="ARBA00023015"/>
    </source>
</evidence>
<keyword evidence="11" id="KW-1185">Reference proteome</keyword>
<evidence type="ECO:0000256" key="1">
    <source>
        <dbReference type="ARBA" id="ARBA00022553"/>
    </source>
</evidence>
<dbReference type="InterPro" id="IPR011006">
    <property type="entry name" value="CheY-like_superfamily"/>
</dbReference>
<sequence>MMEILLVEDDTAVVSLIRRGLAELDINISVALNGPSGLEMALANAYDLIILDVMLPGMDGLKVCRNIRKANDQVPILILSALDQPEDIVDGFENDADDYLTKPFNMEELKARVSRFSRKRNQAPEVLKSNLLVFADLTLDLDSKTAKRANNQIALTATEFRLLEYLIRNAKRVVSRMDILENVWSMEFNLSTNVVDVYVNYLRNKVDKGYEKKLLHTMVGMGYVLKDPDETAN</sequence>
<evidence type="ECO:0000256" key="6">
    <source>
        <dbReference type="PROSITE-ProRule" id="PRU00169"/>
    </source>
</evidence>
<evidence type="ECO:0000313" key="10">
    <source>
        <dbReference type="EMBL" id="MFD2598680.1"/>
    </source>
</evidence>
<dbReference type="Pfam" id="PF00072">
    <property type="entry name" value="Response_reg"/>
    <property type="match status" value="1"/>
</dbReference>
<keyword evidence="2" id="KW-0902">Two-component regulatory system</keyword>
<evidence type="ECO:0000256" key="4">
    <source>
        <dbReference type="ARBA" id="ARBA00023125"/>
    </source>
</evidence>
<evidence type="ECO:0000256" key="5">
    <source>
        <dbReference type="ARBA" id="ARBA00023163"/>
    </source>
</evidence>
<dbReference type="InterPro" id="IPR036388">
    <property type="entry name" value="WH-like_DNA-bd_sf"/>
</dbReference>
<dbReference type="PANTHER" id="PTHR48111">
    <property type="entry name" value="REGULATOR OF RPOS"/>
    <property type="match status" value="1"/>
</dbReference>
<dbReference type="SMART" id="SM00862">
    <property type="entry name" value="Trans_reg_C"/>
    <property type="match status" value="1"/>
</dbReference>
<keyword evidence="4 7" id="KW-0238">DNA-binding</keyword>
<protein>
    <submittedName>
        <fullName evidence="10">Response regulator transcription factor</fullName>
    </submittedName>
</protein>
<evidence type="ECO:0000256" key="7">
    <source>
        <dbReference type="PROSITE-ProRule" id="PRU01091"/>
    </source>
</evidence>
<dbReference type="Gene3D" id="1.10.10.10">
    <property type="entry name" value="Winged helix-like DNA-binding domain superfamily/Winged helix DNA-binding domain"/>
    <property type="match status" value="1"/>
</dbReference>
<reference evidence="11" key="1">
    <citation type="journal article" date="2019" name="Int. J. Syst. Evol. Microbiol.">
        <title>The Global Catalogue of Microorganisms (GCM) 10K type strain sequencing project: providing services to taxonomists for standard genome sequencing and annotation.</title>
        <authorList>
            <consortium name="The Broad Institute Genomics Platform"/>
            <consortium name="The Broad Institute Genome Sequencing Center for Infectious Disease"/>
            <person name="Wu L."/>
            <person name="Ma J."/>
        </authorList>
    </citation>
    <scope>NUCLEOTIDE SEQUENCE [LARGE SCALE GENOMIC DNA]</scope>
    <source>
        <strain evidence="11">KCTC 42248</strain>
    </source>
</reference>
<keyword evidence="3" id="KW-0805">Transcription regulation</keyword>
<dbReference type="Gene3D" id="3.40.50.2300">
    <property type="match status" value="1"/>
</dbReference>
<keyword evidence="1 6" id="KW-0597">Phosphoprotein</keyword>
<evidence type="ECO:0000259" key="8">
    <source>
        <dbReference type="PROSITE" id="PS50110"/>
    </source>
</evidence>
<dbReference type="Proteomes" id="UP001597393">
    <property type="component" value="Unassembled WGS sequence"/>
</dbReference>
<feature type="DNA-binding region" description="OmpR/PhoB-type" evidence="7">
    <location>
        <begin position="129"/>
        <end position="227"/>
    </location>
</feature>
<dbReference type="InterPro" id="IPR001789">
    <property type="entry name" value="Sig_transdc_resp-reg_receiver"/>
</dbReference>
<dbReference type="SUPFAM" id="SSF52172">
    <property type="entry name" value="CheY-like"/>
    <property type="match status" value="1"/>
</dbReference>
<dbReference type="SMART" id="SM00448">
    <property type="entry name" value="REC"/>
    <property type="match status" value="1"/>
</dbReference>
<dbReference type="EMBL" id="JBHUMA010000006">
    <property type="protein sequence ID" value="MFD2598680.1"/>
    <property type="molecule type" value="Genomic_DNA"/>
</dbReference>
<name>A0ABW5NJW3_9SPHI</name>
<evidence type="ECO:0000256" key="2">
    <source>
        <dbReference type="ARBA" id="ARBA00023012"/>
    </source>
</evidence>